<reference evidence="1 2" key="1">
    <citation type="submission" date="2015-08" db="EMBL/GenBank/DDBJ databases">
        <title>Next Generation Sequencing and Analysis of the Genome of Puccinia sorghi L Schw, the Causal Agent of Maize Common Rust.</title>
        <authorList>
            <person name="Rochi L."/>
            <person name="Burguener G."/>
            <person name="Darino M."/>
            <person name="Turjanski A."/>
            <person name="Kreff E."/>
            <person name="Dieguez M.J."/>
            <person name="Sacco F."/>
        </authorList>
    </citation>
    <scope>NUCLEOTIDE SEQUENCE [LARGE SCALE GENOMIC DNA]</scope>
    <source>
        <strain evidence="1 2">RO10H11247</strain>
    </source>
</reference>
<name>A0A0L6V9D4_9BASI</name>
<dbReference type="Proteomes" id="UP000037035">
    <property type="component" value="Unassembled WGS sequence"/>
</dbReference>
<proteinExistence type="predicted"/>
<sequence>MADERNLLQQWVASQSTAFKTKYLPLGYEEGDVEAILSVIGFLRNLVKHERMLIHNLLLTNIKREPGCERVGAVPKLNDLYLVIDWGLRTRDSMRPMEATQRSWTTNLKICVALLRMLTAHHYFHRPPGDTSSQWDLIDEQLEIIRTWGLLQKQAQAILYY</sequence>
<comment type="caution">
    <text evidence="1">The sequence shown here is derived from an EMBL/GenBank/DDBJ whole genome shotgun (WGS) entry which is preliminary data.</text>
</comment>
<keyword evidence="2" id="KW-1185">Reference proteome</keyword>
<dbReference type="AlphaFoldDB" id="A0A0L6V9D4"/>
<organism evidence="1 2">
    <name type="scientific">Puccinia sorghi</name>
    <dbReference type="NCBI Taxonomy" id="27349"/>
    <lineage>
        <taxon>Eukaryota</taxon>
        <taxon>Fungi</taxon>
        <taxon>Dikarya</taxon>
        <taxon>Basidiomycota</taxon>
        <taxon>Pucciniomycotina</taxon>
        <taxon>Pucciniomycetes</taxon>
        <taxon>Pucciniales</taxon>
        <taxon>Pucciniaceae</taxon>
        <taxon>Puccinia</taxon>
    </lineage>
</organism>
<gene>
    <name evidence="1" type="ORF">VP01_2180g3</name>
</gene>
<dbReference type="OrthoDB" id="2504051at2759"/>
<evidence type="ECO:0000313" key="2">
    <source>
        <dbReference type="Proteomes" id="UP000037035"/>
    </source>
</evidence>
<protein>
    <submittedName>
        <fullName evidence="1">Uncharacterized protein</fullName>
    </submittedName>
</protein>
<accession>A0A0L6V9D4</accession>
<dbReference type="EMBL" id="LAVV01007037">
    <property type="protein sequence ID" value="KNZ57353.1"/>
    <property type="molecule type" value="Genomic_DNA"/>
</dbReference>
<dbReference type="VEuPathDB" id="FungiDB:VP01_2180g3"/>
<evidence type="ECO:0000313" key="1">
    <source>
        <dbReference type="EMBL" id="KNZ57353.1"/>
    </source>
</evidence>